<dbReference type="Proteomes" id="UP000005435">
    <property type="component" value="Chromosome"/>
</dbReference>
<evidence type="ECO:0000256" key="11">
    <source>
        <dbReference type="ARBA" id="ARBA00069372"/>
    </source>
</evidence>
<feature type="binding site" evidence="13">
    <location>
        <position position="254"/>
    </location>
    <ligand>
        <name>NADPH</name>
        <dbReference type="ChEBI" id="CHEBI:57783"/>
    </ligand>
</feature>
<dbReference type="InterPro" id="IPR008927">
    <property type="entry name" value="6-PGluconate_DH-like_C_sf"/>
</dbReference>
<dbReference type="OrthoDB" id="9812273at2"/>
<keyword evidence="6 13" id="KW-0443">Lipid metabolism</keyword>
<dbReference type="GO" id="GO:0141153">
    <property type="term" value="F:glycerol-3-phosphate dehydrogenase (NADP+) activity"/>
    <property type="evidence" value="ECO:0007669"/>
    <property type="project" value="RHEA"/>
</dbReference>
<feature type="binding site" evidence="13">
    <location>
        <position position="254"/>
    </location>
    <ligand>
        <name>sn-glycerol 3-phosphate</name>
        <dbReference type="ChEBI" id="CHEBI:57597"/>
    </ligand>
</feature>
<evidence type="ECO:0000256" key="1">
    <source>
        <dbReference type="ARBA" id="ARBA00011009"/>
    </source>
</evidence>
<dbReference type="Gene3D" id="1.10.1040.10">
    <property type="entry name" value="N-(1-d-carboxylethyl)-l-norvaline Dehydrogenase, domain 2"/>
    <property type="match status" value="1"/>
</dbReference>
<dbReference type="FunFam" id="1.10.1040.10:FF:000001">
    <property type="entry name" value="Glycerol-3-phosphate dehydrogenase [NAD(P)+]"/>
    <property type="match status" value="1"/>
</dbReference>
<dbReference type="FunFam" id="3.40.50.720:FF:000019">
    <property type="entry name" value="Glycerol-3-phosphate dehydrogenase [NAD(P)+]"/>
    <property type="match status" value="1"/>
</dbReference>
<feature type="binding site" evidence="16">
    <location>
        <begin position="9"/>
        <end position="14"/>
    </location>
    <ligand>
        <name>NAD(+)</name>
        <dbReference type="ChEBI" id="CHEBI:57540"/>
    </ligand>
</feature>
<dbReference type="EMBL" id="CP003065">
    <property type="protein sequence ID" value="AEV69087.1"/>
    <property type="molecule type" value="Genomic_DNA"/>
</dbReference>
<dbReference type="Pfam" id="PF01210">
    <property type="entry name" value="NAD_Gly3P_dh_N"/>
    <property type="match status" value="1"/>
</dbReference>
<evidence type="ECO:0000259" key="18">
    <source>
        <dbReference type="Pfam" id="PF01210"/>
    </source>
</evidence>
<evidence type="ECO:0000256" key="12">
    <source>
        <dbReference type="ARBA" id="ARBA00080511"/>
    </source>
</evidence>
<evidence type="ECO:0000256" key="17">
    <source>
        <dbReference type="RuleBase" id="RU000437"/>
    </source>
</evidence>
<dbReference type="NCBIfam" id="NF000942">
    <property type="entry name" value="PRK00094.1-4"/>
    <property type="match status" value="1"/>
</dbReference>
<feature type="binding site" evidence="13">
    <location>
        <position position="278"/>
    </location>
    <ligand>
        <name>NADPH</name>
        <dbReference type="ChEBI" id="CHEBI:57783"/>
    </ligand>
</feature>
<dbReference type="UniPathway" id="UPA00940"/>
<dbReference type="GO" id="GO:0005975">
    <property type="term" value="P:carbohydrate metabolic process"/>
    <property type="evidence" value="ECO:0007669"/>
    <property type="project" value="InterPro"/>
</dbReference>
<dbReference type="PRINTS" id="PR00077">
    <property type="entry name" value="GPDHDRGNASE"/>
</dbReference>
<protein>
    <recommendedName>
        <fullName evidence="11 13">Glycerol-3-phosphate dehydrogenase [NAD(P)+]</fullName>
        <ecNumber evidence="10 13">1.1.1.94</ecNumber>
    </recommendedName>
    <alternativeName>
        <fullName evidence="13">NAD(P)(+)-dependent glycerol-3-phosphate dehydrogenase</fullName>
    </alternativeName>
    <alternativeName>
        <fullName evidence="12 13">NAD(P)H-dependent dihydroxyacetone-phosphate reductase</fullName>
    </alternativeName>
</protein>
<dbReference type="PANTHER" id="PTHR11728:SF1">
    <property type="entry name" value="GLYCEROL-3-PHOSPHATE DEHYDROGENASE [NAD(+)] 2, CHLOROPLASTIC"/>
    <property type="match status" value="1"/>
</dbReference>
<proteinExistence type="inferred from homology"/>
<evidence type="ECO:0000256" key="10">
    <source>
        <dbReference type="ARBA" id="ARBA00066687"/>
    </source>
</evidence>
<feature type="binding site" evidence="15">
    <location>
        <begin position="254"/>
        <end position="255"/>
    </location>
    <ligand>
        <name>substrate</name>
    </ligand>
</feature>
<evidence type="ECO:0000256" key="5">
    <source>
        <dbReference type="ARBA" id="ARBA00023027"/>
    </source>
</evidence>
<dbReference type="AlphaFoldDB" id="G8M0K6"/>
<dbReference type="InterPro" id="IPR036291">
    <property type="entry name" value="NAD(P)-bd_dom_sf"/>
</dbReference>
<evidence type="ECO:0000256" key="16">
    <source>
        <dbReference type="PIRSR" id="PIRSR000114-3"/>
    </source>
</evidence>
<evidence type="ECO:0000256" key="4">
    <source>
        <dbReference type="ARBA" id="ARBA00023002"/>
    </source>
</evidence>
<sequence length="340" mass="36586" precursor="true">MSKNIAIIGAGSWGTALSVLLAKSGHSVKMWSIFKEEVEMINKVREHIDKLPGVLIPNGVKATDDVEEAIDNTHLLVMVVPSHTVRTNAKEISKYVKDGTIVVSCSKGIEEGTGLRLSEIIKQEIPQCEIVALSGPSHAEEVGKDVPTAVVAASENIKAAEYVQDIFMSPKFRVYTNSDIIGVELGGALKNSIALCAGISDGLGFGDNTKAALMTRGITEITRLGVSMGARRETFAGLAGIGDLIVTCTSMHSRNRRAGILIGQGKSLKEAVDEVKMVVEGVVTTKAAYELAMKKDVVMPITTEAYNVLFNGKNAKQAVVDLMMRDKRNEVEIMDENAWL</sequence>
<dbReference type="InterPro" id="IPR006168">
    <property type="entry name" value="G3P_DH_NAD-dep"/>
</dbReference>
<evidence type="ECO:0000256" key="15">
    <source>
        <dbReference type="PIRSR" id="PIRSR000114-2"/>
    </source>
</evidence>
<feature type="domain" description="Glycerol-3-phosphate dehydrogenase NAD-dependent C-terminal" evidence="19">
    <location>
        <begin position="179"/>
        <end position="319"/>
    </location>
</feature>
<comment type="function">
    <text evidence="13">Catalyzes the reduction of the glycolytic intermediate dihydroxyacetone phosphate (DHAP) to sn-glycerol 3-phosphate (G3P), the key precursor for phospholipid synthesis.</text>
</comment>
<reference evidence="21" key="1">
    <citation type="submission" date="2011-12" db="EMBL/GenBank/DDBJ databases">
        <title>Complete sequence of Clostridium clariflavum DSM 19732.</title>
        <authorList>
            <consortium name="US DOE Joint Genome Institute"/>
            <person name="Lucas S."/>
            <person name="Han J."/>
            <person name="Lapidus A."/>
            <person name="Cheng J.-F."/>
            <person name="Goodwin L."/>
            <person name="Pitluck S."/>
            <person name="Peters L."/>
            <person name="Teshima H."/>
            <person name="Detter J.C."/>
            <person name="Han C."/>
            <person name="Tapia R."/>
            <person name="Land M."/>
            <person name="Hauser L."/>
            <person name="Kyrpides N."/>
            <person name="Ivanova N."/>
            <person name="Pagani I."/>
            <person name="Kitzmiller T."/>
            <person name="Lynd L."/>
            <person name="Izquierdo J."/>
            <person name="Woyke T."/>
        </authorList>
    </citation>
    <scope>NUCLEOTIDE SEQUENCE [LARGE SCALE GENOMIC DNA]</scope>
    <source>
        <strain evidence="21">DSM 19732 / NBRC 101661 / EBR45</strain>
    </source>
</reference>
<evidence type="ECO:0000256" key="14">
    <source>
        <dbReference type="PIRSR" id="PIRSR000114-1"/>
    </source>
</evidence>
<dbReference type="SUPFAM" id="SSF51735">
    <property type="entry name" value="NAD(P)-binding Rossmann-fold domains"/>
    <property type="match status" value="1"/>
</dbReference>
<dbReference type="HOGENOM" id="CLU_033449_0_2_9"/>
<evidence type="ECO:0000256" key="7">
    <source>
        <dbReference type="ARBA" id="ARBA00023209"/>
    </source>
</evidence>
<feature type="active site" description="Proton acceptor" evidence="13 14">
    <location>
        <position position="190"/>
    </location>
</feature>
<dbReference type="GO" id="GO:0008654">
    <property type="term" value="P:phospholipid biosynthetic process"/>
    <property type="evidence" value="ECO:0007669"/>
    <property type="project" value="UniProtKB-KW"/>
</dbReference>
<dbReference type="NCBIfam" id="NF000941">
    <property type="entry name" value="PRK00094.1-3"/>
    <property type="match status" value="1"/>
</dbReference>
<keyword evidence="2 13" id="KW-0444">Lipid biosynthesis</keyword>
<feature type="binding site" evidence="13">
    <location>
        <position position="139"/>
    </location>
    <ligand>
        <name>NADPH</name>
        <dbReference type="ChEBI" id="CHEBI:57783"/>
    </ligand>
</feature>
<feature type="binding site" evidence="13">
    <location>
        <position position="190"/>
    </location>
    <ligand>
        <name>sn-glycerol 3-phosphate</name>
        <dbReference type="ChEBI" id="CHEBI:57597"/>
    </ligand>
</feature>
<evidence type="ECO:0000313" key="20">
    <source>
        <dbReference type="EMBL" id="AEV69087.1"/>
    </source>
</evidence>
<dbReference type="NCBIfam" id="NF000940">
    <property type="entry name" value="PRK00094.1-2"/>
    <property type="match status" value="1"/>
</dbReference>
<keyword evidence="13" id="KW-0547">Nucleotide-binding</keyword>
<dbReference type="InterPro" id="IPR011128">
    <property type="entry name" value="G3P_DH_NAD-dep_N"/>
</dbReference>
<feature type="binding site" evidence="16">
    <location>
        <position position="139"/>
    </location>
    <ligand>
        <name>NAD(+)</name>
        <dbReference type="ChEBI" id="CHEBI:57540"/>
    </ligand>
</feature>
<dbReference type="EC" id="1.1.1.94" evidence="10 13"/>
<organism evidence="20 21">
    <name type="scientific">Acetivibrio clariflavus (strain DSM 19732 / NBRC 101661 / EBR45)</name>
    <name type="common">Clostridium clariflavum</name>
    <dbReference type="NCBI Taxonomy" id="720554"/>
    <lineage>
        <taxon>Bacteria</taxon>
        <taxon>Bacillati</taxon>
        <taxon>Bacillota</taxon>
        <taxon>Clostridia</taxon>
        <taxon>Eubacteriales</taxon>
        <taxon>Oscillospiraceae</taxon>
        <taxon>Acetivibrio</taxon>
    </lineage>
</organism>
<dbReference type="GO" id="GO:0046168">
    <property type="term" value="P:glycerol-3-phosphate catabolic process"/>
    <property type="evidence" value="ECO:0007669"/>
    <property type="project" value="InterPro"/>
</dbReference>
<comment type="caution">
    <text evidence="13">Lacks conserved residue(s) required for the propagation of feature annotation.</text>
</comment>
<feature type="binding site" evidence="13">
    <location>
        <position position="253"/>
    </location>
    <ligand>
        <name>sn-glycerol 3-phosphate</name>
        <dbReference type="ChEBI" id="CHEBI:57597"/>
    </ligand>
</feature>
<evidence type="ECO:0000259" key="19">
    <source>
        <dbReference type="Pfam" id="PF07479"/>
    </source>
</evidence>
<dbReference type="GO" id="GO:0051287">
    <property type="term" value="F:NAD binding"/>
    <property type="evidence" value="ECO:0007669"/>
    <property type="project" value="InterPro"/>
</dbReference>
<comment type="catalytic activity">
    <reaction evidence="13">
        <text>sn-glycerol 3-phosphate + NAD(+) = dihydroxyacetone phosphate + NADH + H(+)</text>
        <dbReference type="Rhea" id="RHEA:11092"/>
        <dbReference type="ChEBI" id="CHEBI:15378"/>
        <dbReference type="ChEBI" id="CHEBI:57540"/>
        <dbReference type="ChEBI" id="CHEBI:57597"/>
        <dbReference type="ChEBI" id="CHEBI:57642"/>
        <dbReference type="ChEBI" id="CHEBI:57945"/>
        <dbReference type="EC" id="1.1.1.94"/>
    </reaction>
</comment>
<dbReference type="Pfam" id="PF07479">
    <property type="entry name" value="NAD_Gly3P_dh_C"/>
    <property type="match status" value="1"/>
</dbReference>
<comment type="catalytic activity">
    <reaction evidence="9">
        <text>sn-glycerol 3-phosphate + NADP(+) = dihydroxyacetone phosphate + NADPH + H(+)</text>
        <dbReference type="Rhea" id="RHEA:11096"/>
        <dbReference type="ChEBI" id="CHEBI:15378"/>
        <dbReference type="ChEBI" id="CHEBI:57597"/>
        <dbReference type="ChEBI" id="CHEBI:57642"/>
        <dbReference type="ChEBI" id="CHEBI:57783"/>
        <dbReference type="ChEBI" id="CHEBI:58349"/>
        <dbReference type="EC" id="1.1.1.94"/>
    </reaction>
    <physiologicalReaction direction="right-to-left" evidence="9">
        <dbReference type="Rhea" id="RHEA:11098"/>
    </physiologicalReaction>
</comment>
<evidence type="ECO:0000313" key="21">
    <source>
        <dbReference type="Proteomes" id="UP000005435"/>
    </source>
</evidence>
<keyword evidence="7 13" id="KW-0594">Phospholipid biosynthesis</keyword>
<evidence type="ECO:0000256" key="3">
    <source>
        <dbReference type="ARBA" id="ARBA00022857"/>
    </source>
</evidence>
<name>G8M0K6_ACECE</name>
<feature type="binding site" evidence="15">
    <location>
        <position position="107"/>
    </location>
    <ligand>
        <name>substrate</name>
    </ligand>
</feature>
<feature type="binding site" evidence="13">
    <location>
        <position position="137"/>
    </location>
    <ligand>
        <name>sn-glycerol 3-phosphate</name>
        <dbReference type="ChEBI" id="CHEBI:57597"/>
    </ligand>
</feature>
<feature type="binding site" evidence="13">
    <location>
        <position position="243"/>
    </location>
    <ligand>
        <name>sn-glycerol 3-phosphate</name>
        <dbReference type="ChEBI" id="CHEBI:57597"/>
    </ligand>
</feature>
<dbReference type="GO" id="GO:0141152">
    <property type="term" value="F:glycerol-3-phosphate dehydrogenase (NAD+) activity"/>
    <property type="evidence" value="ECO:0007669"/>
    <property type="project" value="RHEA"/>
</dbReference>
<evidence type="ECO:0000256" key="2">
    <source>
        <dbReference type="ARBA" id="ARBA00022516"/>
    </source>
</evidence>
<keyword evidence="21" id="KW-1185">Reference proteome</keyword>
<dbReference type="PIRSF" id="PIRSF000114">
    <property type="entry name" value="Glycerol-3-P_dh"/>
    <property type="match status" value="1"/>
</dbReference>
<dbReference type="GO" id="GO:0006650">
    <property type="term" value="P:glycerophospholipid metabolic process"/>
    <property type="evidence" value="ECO:0007669"/>
    <property type="project" value="UniProtKB-UniRule"/>
</dbReference>
<dbReference type="STRING" id="720554.Clocl_2517"/>
<comment type="subcellular location">
    <subcellularLocation>
        <location evidence="13">Cytoplasm</location>
    </subcellularLocation>
</comment>
<evidence type="ECO:0000256" key="9">
    <source>
        <dbReference type="ARBA" id="ARBA00052716"/>
    </source>
</evidence>
<keyword evidence="8 13" id="KW-1208">Phospholipid metabolism</keyword>
<keyword evidence="3 13" id="KW-0521">NADP</keyword>
<dbReference type="eggNOG" id="COG0240">
    <property type="taxonomic scope" value="Bacteria"/>
</dbReference>
<dbReference type="RefSeq" id="WP_014255652.1">
    <property type="nucleotide sequence ID" value="NC_016627.1"/>
</dbReference>
<dbReference type="GO" id="GO:0046167">
    <property type="term" value="P:glycerol-3-phosphate biosynthetic process"/>
    <property type="evidence" value="ECO:0007669"/>
    <property type="project" value="UniProtKB-UniRule"/>
</dbReference>
<dbReference type="InterPro" id="IPR006109">
    <property type="entry name" value="G3P_DH_NAD-dep_C"/>
</dbReference>
<feature type="domain" description="Glycerol-3-phosphate dehydrogenase NAD-dependent N-terminal" evidence="18">
    <location>
        <begin position="4"/>
        <end position="159"/>
    </location>
</feature>
<evidence type="ECO:0000256" key="8">
    <source>
        <dbReference type="ARBA" id="ARBA00023264"/>
    </source>
</evidence>
<evidence type="ECO:0000256" key="6">
    <source>
        <dbReference type="ARBA" id="ARBA00023098"/>
    </source>
</evidence>
<dbReference type="KEGG" id="ccl:Clocl_2517"/>
<dbReference type="HAMAP" id="MF_00394">
    <property type="entry name" value="NAD_Glyc3P_dehydrog"/>
    <property type="match status" value="1"/>
</dbReference>
<feature type="binding site" evidence="13">
    <location>
        <position position="12"/>
    </location>
    <ligand>
        <name>NADPH</name>
        <dbReference type="ChEBI" id="CHEBI:57783"/>
    </ligand>
</feature>
<comment type="pathway">
    <text evidence="13">Membrane lipid metabolism; glycerophospholipid metabolism.</text>
</comment>
<dbReference type="InterPro" id="IPR013328">
    <property type="entry name" value="6PGD_dom2"/>
</dbReference>
<dbReference type="Gene3D" id="3.40.50.720">
    <property type="entry name" value="NAD(P)-binding Rossmann-like Domain"/>
    <property type="match status" value="1"/>
</dbReference>
<feature type="binding site" evidence="13">
    <location>
        <position position="255"/>
    </location>
    <ligand>
        <name>sn-glycerol 3-phosphate</name>
        <dbReference type="ChEBI" id="CHEBI:57597"/>
    </ligand>
</feature>
<feature type="binding site" evidence="16">
    <location>
        <position position="254"/>
    </location>
    <ligand>
        <name>NAD(+)</name>
        <dbReference type="ChEBI" id="CHEBI:57540"/>
    </ligand>
</feature>
<feature type="binding site" evidence="13">
    <location>
        <position position="280"/>
    </location>
    <ligand>
        <name>NADPH</name>
        <dbReference type="ChEBI" id="CHEBI:57783"/>
    </ligand>
</feature>
<reference evidence="20 21" key="2">
    <citation type="journal article" date="2012" name="Stand. Genomic Sci.">
        <title>Complete Genome Sequence of Clostridium clariflavum DSM 19732.</title>
        <authorList>
            <person name="Izquierdo J.A."/>
            <person name="Goodwin L."/>
            <person name="Davenport K.W."/>
            <person name="Teshima H."/>
            <person name="Bruce D."/>
            <person name="Detter C."/>
            <person name="Tapia R."/>
            <person name="Han S."/>
            <person name="Land M."/>
            <person name="Hauser L."/>
            <person name="Jeffries C.D."/>
            <person name="Han J."/>
            <person name="Pitluck S."/>
            <person name="Nolan M."/>
            <person name="Chen A."/>
            <person name="Huntemann M."/>
            <person name="Mavromatis K."/>
            <person name="Mikhailova N."/>
            <person name="Liolios K."/>
            <person name="Woyke T."/>
            <person name="Lynd L.R."/>
        </authorList>
    </citation>
    <scope>NUCLEOTIDE SEQUENCE [LARGE SCALE GENOMIC DNA]</scope>
    <source>
        <strain evidence="21">DSM 19732 / NBRC 101661 / EBR45</strain>
    </source>
</reference>
<feature type="binding site" evidence="13">
    <location>
        <position position="107"/>
    </location>
    <ligand>
        <name>sn-glycerol 3-phosphate</name>
        <dbReference type="ChEBI" id="CHEBI:57597"/>
    </ligand>
</feature>
<dbReference type="SUPFAM" id="SSF48179">
    <property type="entry name" value="6-phosphogluconate dehydrogenase C-terminal domain-like"/>
    <property type="match status" value="1"/>
</dbReference>
<dbReference type="GO" id="GO:0005829">
    <property type="term" value="C:cytosol"/>
    <property type="evidence" value="ECO:0007669"/>
    <property type="project" value="TreeGrafter"/>
</dbReference>
<gene>
    <name evidence="13" type="primary">gpsA</name>
    <name evidence="20" type="ordered locus">Clocl_2517</name>
</gene>
<accession>G8M0K6</accession>
<keyword evidence="13" id="KW-0963">Cytoplasm</keyword>
<dbReference type="PANTHER" id="PTHR11728">
    <property type="entry name" value="GLYCEROL-3-PHOSPHATE DEHYDROGENASE"/>
    <property type="match status" value="1"/>
</dbReference>
<feature type="binding site" evidence="13">
    <location>
        <position position="13"/>
    </location>
    <ligand>
        <name>NADPH</name>
        <dbReference type="ChEBI" id="CHEBI:57783"/>
    </ligand>
</feature>
<comment type="similarity">
    <text evidence="1 13 17">Belongs to the NAD-dependent glycerol-3-phosphate dehydrogenase family.</text>
</comment>
<feature type="binding site" evidence="13">
    <location>
        <position position="107"/>
    </location>
    <ligand>
        <name>NADPH</name>
        <dbReference type="ChEBI" id="CHEBI:57783"/>
    </ligand>
</feature>
<keyword evidence="5 13" id="KW-0520">NAD</keyword>
<keyword evidence="4 13" id="KW-0560">Oxidoreductase</keyword>
<evidence type="ECO:0000256" key="13">
    <source>
        <dbReference type="HAMAP-Rule" id="MF_00394"/>
    </source>
</evidence>
<feature type="binding site" evidence="13">
    <location>
        <position position="135"/>
    </location>
    <ligand>
        <name>sn-glycerol 3-phosphate</name>
        <dbReference type="ChEBI" id="CHEBI:57597"/>
    </ligand>
</feature>